<feature type="transmembrane region" description="Helical" evidence="7">
    <location>
        <begin position="427"/>
        <end position="447"/>
    </location>
</feature>
<name>A0ABD3R5Z2_9STRA</name>
<dbReference type="AlphaFoldDB" id="A0ABD3R5Z2"/>
<evidence type="ECO:0000313" key="9">
    <source>
        <dbReference type="Proteomes" id="UP001530377"/>
    </source>
</evidence>
<dbReference type="InterPro" id="IPR008429">
    <property type="entry name" value="CLPTM1"/>
</dbReference>
<protein>
    <recommendedName>
        <fullName evidence="10">Cleft lip and palate associated transmembrane protein</fullName>
    </recommendedName>
</protein>
<dbReference type="Pfam" id="PF05602">
    <property type="entry name" value="CLPTM1"/>
    <property type="match status" value="1"/>
</dbReference>
<evidence type="ECO:0000256" key="3">
    <source>
        <dbReference type="ARBA" id="ARBA00022692"/>
    </source>
</evidence>
<feature type="transmembrane region" description="Helical" evidence="7">
    <location>
        <begin position="567"/>
        <end position="587"/>
    </location>
</feature>
<evidence type="ECO:0000256" key="1">
    <source>
        <dbReference type="ARBA" id="ARBA00004141"/>
    </source>
</evidence>
<feature type="region of interest" description="Disordered" evidence="6">
    <location>
        <begin position="688"/>
        <end position="715"/>
    </location>
</feature>
<organism evidence="8 9">
    <name type="scientific">Cyclostephanos tholiformis</name>
    <dbReference type="NCBI Taxonomy" id="382380"/>
    <lineage>
        <taxon>Eukaryota</taxon>
        <taxon>Sar</taxon>
        <taxon>Stramenopiles</taxon>
        <taxon>Ochrophyta</taxon>
        <taxon>Bacillariophyta</taxon>
        <taxon>Coscinodiscophyceae</taxon>
        <taxon>Thalassiosirophycidae</taxon>
        <taxon>Stephanodiscales</taxon>
        <taxon>Stephanodiscaceae</taxon>
        <taxon>Cyclostephanos</taxon>
    </lineage>
</organism>
<sequence>MAAREVPPVGGAAPAPAGEQQGGQKALMEILHWLTIFFLMQNMMALVATKFAANFRPPPPPPPSSSDGGLPITDQFMFPDAIKATDTTNKKAKPLGATVPANAGDGAASVGRMKPYKPMCLWQPGTYMDLDVLITDSPNSPSSWPPLTTPDINVVDYSDKGNAGKGIILVEWHERDLILGGVSDSKTKYSSPFFSLFGYSNADQTMNYRNATLVVPIDKSISNNETSGVYAHVMLRRKRASGADSPTDVLVKRMPLTRYRKRKRNRDVKSLLDSRDAEDNLDARKGHDDSVLTLASLNKTHDQILLYMKPSLTLQIIDFGSIEFPNRQSIPRQFMDHMDWYDSDPTRDWYYPILYQSEFWITSASLREVNGTLKDSRLDVNFEPVAMWKWQLQSQTEESWRKQEAITGEEDQGNDVLRNMLLDTNPYLIAVTAIVSILHTVFDVLAFKNDISFFKNKKSMEGISLRSMIVNASFSLVILLYLADNDTSYMVLMSNGVGLAIEAWKISKAVTVSFEGGKIEWVEASSYKKSKTKEYDEIATSHLLFVTMPLVAGYGMYSLFYQKHKGWYSWVLNTLVGFIYMFGFVMMTPQLFINYKLQSVAHLNWRTMSYKSINTFIDDLFAFVIKMPIMHRLACLRDDLIFFVYLFQRYKYRVDYTRINEFGQCAQPSAEMLAELEREQIIAASAAADVDDNKTERSGRTMVTKRRGAREKKDR</sequence>
<keyword evidence="4 7" id="KW-1133">Transmembrane helix</keyword>
<comment type="subcellular location">
    <subcellularLocation>
        <location evidence="1">Membrane</location>
        <topology evidence="1">Multi-pass membrane protein</topology>
    </subcellularLocation>
</comment>
<feature type="compositionally biased region" description="Basic residues" evidence="6">
    <location>
        <begin position="703"/>
        <end position="715"/>
    </location>
</feature>
<proteinExistence type="inferred from homology"/>
<keyword evidence="5 7" id="KW-0472">Membrane</keyword>
<keyword evidence="9" id="KW-1185">Reference proteome</keyword>
<evidence type="ECO:0000313" key="8">
    <source>
        <dbReference type="EMBL" id="KAL3807757.1"/>
    </source>
</evidence>
<dbReference type="EMBL" id="JALLPB020000588">
    <property type="protein sequence ID" value="KAL3807757.1"/>
    <property type="molecule type" value="Genomic_DNA"/>
</dbReference>
<evidence type="ECO:0000256" key="6">
    <source>
        <dbReference type="SAM" id="MobiDB-lite"/>
    </source>
</evidence>
<feature type="transmembrane region" description="Helical" evidence="7">
    <location>
        <begin position="538"/>
        <end position="561"/>
    </location>
</feature>
<dbReference type="Proteomes" id="UP001530377">
    <property type="component" value="Unassembled WGS sequence"/>
</dbReference>
<feature type="transmembrane region" description="Helical" evidence="7">
    <location>
        <begin position="463"/>
        <end position="483"/>
    </location>
</feature>
<evidence type="ECO:0008006" key="10">
    <source>
        <dbReference type="Google" id="ProtNLM"/>
    </source>
</evidence>
<dbReference type="PANTHER" id="PTHR21347">
    <property type="entry name" value="CLEFT LIP AND PALATE ASSOCIATED TRANSMEMBRANE PROTEIN-RELATED"/>
    <property type="match status" value="1"/>
</dbReference>
<comment type="caution">
    <text evidence="8">The sequence shown here is derived from an EMBL/GenBank/DDBJ whole genome shotgun (WGS) entry which is preliminary data.</text>
</comment>
<accession>A0ABD3R5Z2</accession>
<feature type="region of interest" description="Disordered" evidence="6">
    <location>
        <begin position="1"/>
        <end position="21"/>
    </location>
</feature>
<evidence type="ECO:0000256" key="2">
    <source>
        <dbReference type="ARBA" id="ARBA00009310"/>
    </source>
</evidence>
<keyword evidence="3 7" id="KW-0812">Transmembrane</keyword>
<gene>
    <name evidence="8" type="ORF">ACHAXA_003386</name>
</gene>
<dbReference type="PANTHER" id="PTHR21347:SF0">
    <property type="entry name" value="LIPID SCRAMBLASE CLPTM1L"/>
    <property type="match status" value="1"/>
</dbReference>
<dbReference type="GO" id="GO:0016020">
    <property type="term" value="C:membrane"/>
    <property type="evidence" value="ECO:0007669"/>
    <property type="project" value="UniProtKB-SubCell"/>
</dbReference>
<evidence type="ECO:0000256" key="7">
    <source>
        <dbReference type="SAM" id="Phobius"/>
    </source>
</evidence>
<evidence type="ECO:0000256" key="5">
    <source>
        <dbReference type="ARBA" id="ARBA00023136"/>
    </source>
</evidence>
<evidence type="ECO:0000256" key="4">
    <source>
        <dbReference type="ARBA" id="ARBA00022989"/>
    </source>
</evidence>
<comment type="similarity">
    <text evidence="2">Belongs to the CLPTM1 family.</text>
</comment>
<reference evidence="8 9" key="1">
    <citation type="submission" date="2024-10" db="EMBL/GenBank/DDBJ databases">
        <title>Updated reference genomes for cyclostephanoid diatoms.</title>
        <authorList>
            <person name="Roberts W.R."/>
            <person name="Alverson A.J."/>
        </authorList>
    </citation>
    <scope>NUCLEOTIDE SEQUENCE [LARGE SCALE GENOMIC DNA]</scope>
    <source>
        <strain evidence="8 9">AJA228-03</strain>
    </source>
</reference>